<dbReference type="AlphaFoldDB" id="A0A172TYM3"/>
<gene>
    <name evidence="1" type="ORF">SY85_18510</name>
</gene>
<reference evidence="2" key="1">
    <citation type="submission" date="2015-01" db="EMBL/GenBank/DDBJ databases">
        <title>Flavisolibacter sp./LCS9/ whole genome sequencing.</title>
        <authorList>
            <person name="Kim M.K."/>
            <person name="Srinivasan S."/>
            <person name="Lee J.-J."/>
        </authorList>
    </citation>
    <scope>NUCLEOTIDE SEQUENCE [LARGE SCALE GENOMIC DNA]</scope>
    <source>
        <strain evidence="2">LCS9</strain>
    </source>
</reference>
<dbReference type="EMBL" id="CP011390">
    <property type="protein sequence ID" value="ANE52189.1"/>
    <property type="molecule type" value="Genomic_DNA"/>
</dbReference>
<sequence>MIDKLSVSQIDYSQEQENKLLLNGQSFKMVTRGFFTKHQCLINADNKIWLTIKKKSSKDFLLVFSSGAKYQLEVLTYTDLTCVYYDREDTELFRLTQPAFLPDAIFLLISEDCMPEEEFTTMVAWGFYFCRHYNEKRKYKPAA</sequence>
<name>A0A172TYM3_9BACT</name>
<keyword evidence="2" id="KW-1185">Reference proteome</keyword>
<dbReference type="RefSeq" id="WP_066406416.1">
    <property type="nucleotide sequence ID" value="NZ_CP011390.1"/>
</dbReference>
<evidence type="ECO:0000313" key="2">
    <source>
        <dbReference type="Proteomes" id="UP000077177"/>
    </source>
</evidence>
<protein>
    <submittedName>
        <fullName evidence="1">Uncharacterized protein</fullName>
    </submittedName>
</protein>
<dbReference type="Proteomes" id="UP000077177">
    <property type="component" value="Chromosome"/>
</dbReference>
<dbReference type="KEGG" id="fla:SY85_18510"/>
<proteinExistence type="predicted"/>
<accession>A0A172TYM3</accession>
<evidence type="ECO:0000313" key="1">
    <source>
        <dbReference type="EMBL" id="ANE52189.1"/>
    </source>
</evidence>
<organism evidence="1 2">
    <name type="scientific">Flavisolibacter tropicus</name>
    <dbReference type="NCBI Taxonomy" id="1492898"/>
    <lineage>
        <taxon>Bacteria</taxon>
        <taxon>Pseudomonadati</taxon>
        <taxon>Bacteroidota</taxon>
        <taxon>Chitinophagia</taxon>
        <taxon>Chitinophagales</taxon>
        <taxon>Chitinophagaceae</taxon>
        <taxon>Flavisolibacter</taxon>
    </lineage>
</organism>
<reference evidence="1 2" key="2">
    <citation type="journal article" date="2016" name="Int. J. Syst. Evol. Microbiol.">
        <title>Flavisolibacter tropicus sp. nov., isolated from tropical soil.</title>
        <authorList>
            <person name="Lee J.J."/>
            <person name="Kang M.S."/>
            <person name="Kim G.S."/>
            <person name="Lee C.S."/>
            <person name="Lim S."/>
            <person name="Lee J."/>
            <person name="Roh S.H."/>
            <person name="Kang H."/>
            <person name="Ha J.M."/>
            <person name="Bae S."/>
            <person name="Jung H.Y."/>
            <person name="Kim M.K."/>
        </authorList>
    </citation>
    <scope>NUCLEOTIDE SEQUENCE [LARGE SCALE GENOMIC DNA]</scope>
    <source>
        <strain evidence="1 2">LCS9</strain>
    </source>
</reference>